<proteinExistence type="predicted"/>
<protein>
    <submittedName>
        <fullName evidence="1">Uncharacterized protein</fullName>
    </submittedName>
</protein>
<keyword evidence="2" id="KW-1185">Reference proteome</keyword>
<dbReference type="EMBL" id="JAPFFF010000009">
    <property type="protein sequence ID" value="KAK8881932.1"/>
    <property type="molecule type" value="Genomic_DNA"/>
</dbReference>
<sequence>MTDQYSFNQIGDIASEKNRTISLPVFLLPPGFYTAQLFCIGLSYQNNGNTFLCHQNPEAIDKFSITDNIDLNKEFNGIENTVNRTNNFINLLKSFSTKDSSEENGNPPEIFHFEDQLFDRNPDLFHFLNKYQKSFAFLLPIKFINLDKKKHDYIYRKLSSVDLSNPSTFLFYSKKGISSKKVFDQFPFKVLVQKSYGLQQNSEKIKEKFGKKFKRYVENTFIIGSFKRGIPALIIINDECAIKIYDNNTEHLSNFNDIYNSLETVYMLYYSINCGINTKLEVFKTNPKKATHSKIIESTDTLLKDFIQYKIDTFWKNKQFNLLDLIAESIKYPAFFGYCCGFSNEICHCGSIVLAADDDSFNPIADSSTTDTKTKLTSFRSSYRSFSTFCLYFIYFLKEILTNPKCSDLDNYAKSFFKVMPQENNILFDLLVDFIEKIIAERGLLSANMTRNLIEYLYLTVENQNALRNQLSNFASQPFNQVFNVKDMPSITVNAFLEDLNELRNSNNFKGNWISMKIEVNEIYQPKFIKPRDYIEFLGGEIEPKIHL</sequence>
<gene>
    <name evidence="1" type="ORF">M9Y10_044570</name>
</gene>
<accession>A0ABR2JSS9</accession>
<dbReference type="Proteomes" id="UP001470230">
    <property type="component" value="Unassembled WGS sequence"/>
</dbReference>
<evidence type="ECO:0000313" key="2">
    <source>
        <dbReference type="Proteomes" id="UP001470230"/>
    </source>
</evidence>
<organism evidence="1 2">
    <name type="scientific">Tritrichomonas musculus</name>
    <dbReference type="NCBI Taxonomy" id="1915356"/>
    <lineage>
        <taxon>Eukaryota</taxon>
        <taxon>Metamonada</taxon>
        <taxon>Parabasalia</taxon>
        <taxon>Tritrichomonadida</taxon>
        <taxon>Tritrichomonadidae</taxon>
        <taxon>Tritrichomonas</taxon>
    </lineage>
</organism>
<name>A0ABR2JSS9_9EUKA</name>
<comment type="caution">
    <text evidence="1">The sequence shown here is derived from an EMBL/GenBank/DDBJ whole genome shotgun (WGS) entry which is preliminary data.</text>
</comment>
<reference evidence="1 2" key="1">
    <citation type="submission" date="2024-04" db="EMBL/GenBank/DDBJ databases">
        <title>Tritrichomonas musculus Genome.</title>
        <authorList>
            <person name="Alves-Ferreira E."/>
            <person name="Grigg M."/>
            <person name="Lorenzi H."/>
            <person name="Galac M."/>
        </authorList>
    </citation>
    <scope>NUCLEOTIDE SEQUENCE [LARGE SCALE GENOMIC DNA]</scope>
    <source>
        <strain evidence="1 2">EAF2021</strain>
    </source>
</reference>
<evidence type="ECO:0000313" key="1">
    <source>
        <dbReference type="EMBL" id="KAK8881932.1"/>
    </source>
</evidence>